<protein>
    <submittedName>
        <fullName evidence="1">Uncharacterized protein</fullName>
    </submittedName>
</protein>
<reference evidence="1" key="1">
    <citation type="journal article" date="2021" name="PeerJ">
        <title>Extensive microbial diversity within the chicken gut microbiome revealed by metagenomics and culture.</title>
        <authorList>
            <person name="Gilroy R."/>
            <person name="Ravi A."/>
            <person name="Getino M."/>
            <person name="Pursley I."/>
            <person name="Horton D.L."/>
            <person name="Alikhan N.F."/>
            <person name="Baker D."/>
            <person name="Gharbi K."/>
            <person name="Hall N."/>
            <person name="Watson M."/>
            <person name="Adriaenssens E.M."/>
            <person name="Foster-Nyarko E."/>
            <person name="Jarju S."/>
            <person name="Secka A."/>
            <person name="Antonio M."/>
            <person name="Oren A."/>
            <person name="Chaudhuri R.R."/>
            <person name="La Ragione R."/>
            <person name="Hildebrand F."/>
            <person name="Pallen M.J."/>
        </authorList>
    </citation>
    <scope>NUCLEOTIDE SEQUENCE</scope>
    <source>
        <strain evidence="1">CHK192-9172</strain>
    </source>
</reference>
<organism evidence="1 2">
    <name type="scientific">Candidatus Eubacterium avistercoris</name>
    <dbReference type="NCBI Taxonomy" id="2838567"/>
    <lineage>
        <taxon>Bacteria</taxon>
        <taxon>Bacillati</taxon>
        <taxon>Bacillota</taxon>
        <taxon>Clostridia</taxon>
        <taxon>Eubacteriales</taxon>
        <taxon>Eubacteriaceae</taxon>
        <taxon>Eubacterium</taxon>
    </lineage>
</organism>
<dbReference type="AlphaFoldDB" id="A0A9D2IGD9"/>
<evidence type="ECO:0000313" key="1">
    <source>
        <dbReference type="EMBL" id="HIZ07601.1"/>
    </source>
</evidence>
<reference evidence="1" key="2">
    <citation type="submission" date="2021-04" db="EMBL/GenBank/DDBJ databases">
        <authorList>
            <person name="Gilroy R."/>
        </authorList>
    </citation>
    <scope>NUCLEOTIDE SEQUENCE</scope>
    <source>
        <strain evidence="1">CHK192-9172</strain>
    </source>
</reference>
<proteinExistence type="predicted"/>
<comment type="caution">
    <text evidence="1">The sequence shown here is derived from an EMBL/GenBank/DDBJ whole genome shotgun (WGS) entry which is preliminary data.</text>
</comment>
<evidence type="ECO:0000313" key="2">
    <source>
        <dbReference type="Proteomes" id="UP000824024"/>
    </source>
</evidence>
<gene>
    <name evidence="1" type="ORF">IAA08_06670</name>
</gene>
<dbReference type="Proteomes" id="UP000824024">
    <property type="component" value="Unassembled WGS sequence"/>
</dbReference>
<sequence length="289" mass="32435">MILRYFDCFHKKQKSSVPLHMKGTVMESFIYYLLGVNCFNPLPVHYYCTDCGYYEEIHTHLFGIDLPSKKCPQCGKDINSLYPDNLVIPWGVFQFESGFSSPDGHGQVIGISSAGYAVLPEGNTIQDYPALISYLENGEPCVTGGSWELSNHLLKPIRPYRQPNLGGILGNLGSFFSNLGGILQLILCIKIEIDAKSYLHITELRLIQSIFPHGFHQLRNAAALCLNQIHIGECMSKHAIFQSIIMDGYLPVLSQNECCAAQIGTHRRPASTTAHRTHVYQQTQHRFCL</sequence>
<name>A0A9D2IGD9_9FIRM</name>
<dbReference type="EMBL" id="DXCH01000185">
    <property type="protein sequence ID" value="HIZ07601.1"/>
    <property type="molecule type" value="Genomic_DNA"/>
</dbReference>
<accession>A0A9D2IGD9</accession>